<gene>
    <name evidence="1" type="ORF">HH216_12480</name>
</gene>
<evidence type="ECO:0008006" key="3">
    <source>
        <dbReference type="Google" id="ProtNLM"/>
    </source>
</evidence>
<dbReference type="AlphaFoldDB" id="A0A7L5DKY2"/>
<dbReference type="KEGG" id="srho:HH216_12480"/>
<protein>
    <recommendedName>
        <fullName evidence="3">Right handed beta helix domain-containing protein</fullName>
    </recommendedName>
</protein>
<name>A0A7L5DKY2_9BACT</name>
<dbReference type="Proteomes" id="UP000501128">
    <property type="component" value="Chromosome"/>
</dbReference>
<accession>A0A7L5DKY2</accession>
<sequence length="437" mass="47339">MHWSDLLPIPPGAFPLGKPIVGRTKADIQAAIDASNTPGERFVLVGEYDFSASPAEPLIIRKNVELIGTNGATFNGKTTSGALVKIHSINSGLTLRNISFISQAPTSPTALVYCNEEGDINNLTFDSCTFVGNKNGNYNALGMNAWSEQAGKGVRFKNITFLNCRASAGRMGYELLSHKNDGDARITNLRFIDCRAEHCGTAIADRANTHGMGISISGDITDVTITDPVCIDTLLGIELVGTRRFTVQNPRISSQRIAKTTDNQLIYPTGISLSDGGNRGHSTQNGRIVGGAISVAGRVMNAFYADTIAVTGGNHIGGLHMQLQHGTGFQFHNVNLECTGSHYVAEFEDEQNVLIEGGNWSRQRATAAPRYQPVSFDGSCSGTVRNLHIQTNKAIKNGQSDNYFGNEPITKNYLYSASPNVRWSNVFWNGTRQRDHL</sequence>
<dbReference type="InterPro" id="IPR011050">
    <property type="entry name" value="Pectin_lyase_fold/virulence"/>
</dbReference>
<evidence type="ECO:0000313" key="1">
    <source>
        <dbReference type="EMBL" id="QJD79144.1"/>
    </source>
</evidence>
<organism evidence="1 2">
    <name type="scientific">Spirosoma rhododendri</name>
    <dbReference type="NCBI Taxonomy" id="2728024"/>
    <lineage>
        <taxon>Bacteria</taxon>
        <taxon>Pseudomonadati</taxon>
        <taxon>Bacteroidota</taxon>
        <taxon>Cytophagia</taxon>
        <taxon>Cytophagales</taxon>
        <taxon>Cytophagaceae</taxon>
        <taxon>Spirosoma</taxon>
    </lineage>
</organism>
<dbReference type="SUPFAM" id="SSF51126">
    <property type="entry name" value="Pectin lyase-like"/>
    <property type="match status" value="1"/>
</dbReference>
<dbReference type="RefSeq" id="WP_169551110.1">
    <property type="nucleotide sequence ID" value="NZ_CP051677.1"/>
</dbReference>
<evidence type="ECO:0000313" key="2">
    <source>
        <dbReference type="Proteomes" id="UP000501128"/>
    </source>
</evidence>
<dbReference type="EMBL" id="CP051677">
    <property type="protein sequence ID" value="QJD79144.1"/>
    <property type="molecule type" value="Genomic_DNA"/>
</dbReference>
<keyword evidence="2" id="KW-1185">Reference proteome</keyword>
<proteinExistence type="predicted"/>
<reference evidence="1 2" key="1">
    <citation type="submission" date="2020-04" db="EMBL/GenBank/DDBJ databases">
        <title>Genome sequencing of novel species.</title>
        <authorList>
            <person name="Heo J."/>
            <person name="Kim S.-J."/>
            <person name="Kim J.-S."/>
            <person name="Hong S.-B."/>
            <person name="Kwon S.-W."/>
        </authorList>
    </citation>
    <scope>NUCLEOTIDE SEQUENCE [LARGE SCALE GENOMIC DNA]</scope>
    <source>
        <strain evidence="1 2">CJU-R4</strain>
    </source>
</reference>